<keyword evidence="4" id="KW-0808">Transferase</keyword>
<proteinExistence type="inferred from homology"/>
<evidence type="ECO:0000259" key="3">
    <source>
        <dbReference type="Pfam" id="PF16861"/>
    </source>
</evidence>
<feature type="domain" description="Carbamoyltransferase" evidence="2">
    <location>
        <begin position="3"/>
        <end position="353"/>
    </location>
</feature>
<dbReference type="InterPro" id="IPR003696">
    <property type="entry name" value="Carbtransf_dom"/>
</dbReference>
<dbReference type="InterPro" id="IPR043129">
    <property type="entry name" value="ATPase_NBD"/>
</dbReference>
<dbReference type="Proteomes" id="UP000326344">
    <property type="component" value="Unassembled WGS sequence"/>
</dbReference>
<evidence type="ECO:0000313" key="5">
    <source>
        <dbReference type="Proteomes" id="UP000326344"/>
    </source>
</evidence>
<dbReference type="Gene3D" id="3.90.870.20">
    <property type="entry name" value="Carbamoyltransferase, C-terminal domain"/>
    <property type="match status" value="1"/>
</dbReference>
<dbReference type="InterPro" id="IPR031730">
    <property type="entry name" value="Carbam_trans_C"/>
</dbReference>
<dbReference type="InterPro" id="IPR038152">
    <property type="entry name" value="Carbam_trans_C_sf"/>
</dbReference>
<dbReference type="Gene3D" id="3.30.420.40">
    <property type="match status" value="2"/>
</dbReference>
<keyword evidence="5" id="KW-1185">Reference proteome</keyword>
<protein>
    <submittedName>
        <fullName evidence="4">Carbamoyltransferase</fullName>
    </submittedName>
</protein>
<evidence type="ECO:0000259" key="2">
    <source>
        <dbReference type="Pfam" id="PF02543"/>
    </source>
</evidence>
<feature type="domain" description="Carbamoyltransferase C-terminal" evidence="3">
    <location>
        <begin position="412"/>
        <end position="601"/>
    </location>
</feature>
<name>A0A5N1JJZ0_9BACT</name>
<dbReference type="RefSeq" id="WP_150876395.1">
    <property type="nucleotide sequence ID" value="NZ_VTWS01000002.1"/>
</dbReference>
<evidence type="ECO:0000313" key="4">
    <source>
        <dbReference type="EMBL" id="KAA9355110.1"/>
    </source>
</evidence>
<dbReference type="PANTHER" id="PTHR34847">
    <property type="entry name" value="NODULATION PROTEIN U"/>
    <property type="match status" value="1"/>
</dbReference>
<comment type="caution">
    <text evidence="4">The sequence shown here is derived from an EMBL/GenBank/DDBJ whole genome shotgun (WGS) entry which is preliminary data.</text>
</comment>
<gene>
    <name evidence="4" type="ORF">F0P93_11070</name>
</gene>
<sequence>MTILGISAFYHDSAAALVEDGRIVAAAQEERFTRKKHDAGFPANAVRFCLEYGGTSLNELDAIVFYDKPLLKFERLLETYYAFAPRGLRSFLTAMPVWMKDKLFLKRLLRDELKKLGYDSGKPVKLLFPEHHLSHAASAFYPSAFEKAAILTIDGVGEWATASIGLGDGKAITVLKELHFPHSLGLLYSAFTYFLGFRVNSGEYKLMGLAPYGNPNSPDVDRYVELIKTKLVEINDDGSIWLDQNYFDYATGLRMVHEKKWEVLFGMAKRQPDDELKPEHGNLGLAIQRVTEEVVIHMAREARRLTDTDNLVLAGGVALNCVANGKLQKSGIFKNIFIQPAAGDAGGALGAALAAYHIYFDRERIIDYPHDALQGSFLGPAFSDLDVELMAKKYKAVFTRYDDFEALCEKTARVLANENVVGWVQGRMEFGPRALGGRSILGDPRSADMQKKLNLTIKYRESFRPFAPSVLAEECSDYFDCDGPSPYMLLVHPVLENRRKPLPAEYDSFPMREKLYVQRSDLPAITHIDFSARIQTVQRETNPRYWQLIDAFKRQTGCAVLVNTSFNVRGEPIVNTPEDAYRCFMRTEMEYLVVGKYVFDKKQQPAWPEKGEWKEEFGLD</sequence>
<comment type="similarity">
    <text evidence="1">Belongs to the NodU/CmcH family.</text>
</comment>
<accession>A0A5N1JJZ0</accession>
<reference evidence="4 5" key="1">
    <citation type="submission" date="2019-09" db="EMBL/GenBank/DDBJ databases">
        <title>Genome Sequence of Larkinella sp MA1.</title>
        <authorList>
            <person name="Srinivasan S."/>
        </authorList>
    </citation>
    <scope>NUCLEOTIDE SEQUENCE [LARGE SCALE GENOMIC DNA]</scope>
    <source>
        <strain evidence="4 5">MA1</strain>
    </source>
</reference>
<evidence type="ECO:0000256" key="1">
    <source>
        <dbReference type="ARBA" id="ARBA00006129"/>
    </source>
</evidence>
<dbReference type="PANTHER" id="PTHR34847:SF1">
    <property type="entry name" value="NODULATION PROTEIN U"/>
    <property type="match status" value="1"/>
</dbReference>
<organism evidence="4 5">
    <name type="scientific">Larkinella humicola</name>
    <dbReference type="NCBI Taxonomy" id="2607654"/>
    <lineage>
        <taxon>Bacteria</taxon>
        <taxon>Pseudomonadati</taxon>
        <taxon>Bacteroidota</taxon>
        <taxon>Cytophagia</taxon>
        <taxon>Cytophagales</taxon>
        <taxon>Spirosomataceae</taxon>
        <taxon>Larkinella</taxon>
    </lineage>
</organism>
<dbReference type="EMBL" id="VTWS01000002">
    <property type="protein sequence ID" value="KAA9355110.1"/>
    <property type="molecule type" value="Genomic_DNA"/>
</dbReference>
<dbReference type="AlphaFoldDB" id="A0A5N1JJZ0"/>
<dbReference type="Pfam" id="PF16861">
    <property type="entry name" value="Carbam_trans_C"/>
    <property type="match status" value="1"/>
</dbReference>
<dbReference type="SUPFAM" id="SSF53067">
    <property type="entry name" value="Actin-like ATPase domain"/>
    <property type="match status" value="1"/>
</dbReference>
<dbReference type="CDD" id="cd24098">
    <property type="entry name" value="ASKHA_NBD_TobZ_N"/>
    <property type="match status" value="1"/>
</dbReference>
<dbReference type="GO" id="GO:0016740">
    <property type="term" value="F:transferase activity"/>
    <property type="evidence" value="ECO:0007669"/>
    <property type="project" value="UniProtKB-KW"/>
</dbReference>
<dbReference type="InterPro" id="IPR051338">
    <property type="entry name" value="NodU/CmcH_Carbamoyltrnsfr"/>
</dbReference>
<dbReference type="Pfam" id="PF02543">
    <property type="entry name" value="Carbam_trans_N"/>
    <property type="match status" value="1"/>
</dbReference>